<protein>
    <submittedName>
        <fullName evidence="1">Uncharacterized protein</fullName>
    </submittedName>
</protein>
<dbReference type="Proteomes" id="UP001482620">
    <property type="component" value="Unassembled WGS sequence"/>
</dbReference>
<keyword evidence="2" id="KW-1185">Reference proteome</keyword>
<gene>
    <name evidence="1" type="ORF">ILYODFUR_007103</name>
</gene>
<sequence length="139" mass="15618">MEGGLTKTWQLFKKFKSIPLQPEPAEKKHLKEDGNERGWGYVLKRQWRDFPLPICPPKSYLRNPVRRCNTAPPQSLQLAVWTLFGGGVLATGPIIPPGLSSGEASACNGTSVLPVPSIFGVLLRTYSRFHQSWEPRMHH</sequence>
<proteinExistence type="predicted"/>
<reference evidence="1 2" key="1">
    <citation type="submission" date="2021-06" db="EMBL/GenBank/DDBJ databases">
        <authorList>
            <person name="Palmer J.M."/>
        </authorList>
    </citation>
    <scope>NUCLEOTIDE SEQUENCE [LARGE SCALE GENOMIC DNA]</scope>
    <source>
        <strain evidence="2">if_2019</strain>
        <tissue evidence="1">Muscle</tissue>
    </source>
</reference>
<dbReference type="EMBL" id="JAHRIQ010069963">
    <property type="protein sequence ID" value="MEQ2243435.1"/>
    <property type="molecule type" value="Genomic_DNA"/>
</dbReference>
<name>A0ABV0UDZ9_9TELE</name>
<evidence type="ECO:0000313" key="2">
    <source>
        <dbReference type="Proteomes" id="UP001482620"/>
    </source>
</evidence>
<organism evidence="1 2">
    <name type="scientific">Ilyodon furcidens</name>
    <name type="common">goldbreast splitfin</name>
    <dbReference type="NCBI Taxonomy" id="33524"/>
    <lineage>
        <taxon>Eukaryota</taxon>
        <taxon>Metazoa</taxon>
        <taxon>Chordata</taxon>
        <taxon>Craniata</taxon>
        <taxon>Vertebrata</taxon>
        <taxon>Euteleostomi</taxon>
        <taxon>Actinopterygii</taxon>
        <taxon>Neopterygii</taxon>
        <taxon>Teleostei</taxon>
        <taxon>Neoteleostei</taxon>
        <taxon>Acanthomorphata</taxon>
        <taxon>Ovalentaria</taxon>
        <taxon>Atherinomorphae</taxon>
        <taxon>Cyprinodontiformes</taxon>
        <taxon>Goodeidae</taxon>
        <taxon>Ilyodon</taxon>
    </lineage>
</organism>
<evidence type="ECO:0000313" key="1">
    <source>
        <dbReference type="EMBL" id="MEQ2243435.1"/>
    </source>
</evidence>
<accession>A0ABV0UDZ9</accession>
<comment type="caution">
    <text evidence="1">The sequence shown here is derived from an EMBL/GenBank/DDBJ whole genome shotgun (WGS) entry which is preliminary data.</text>
</comment>